<evidence type="ECO:0000313" key="2">
    <source>
        <dbReference type="Proteomes" id="UP000309584"/>
    </source>
</evidence>
<proteinExistence type="predicted"/>
<dbReference type="RefSeq" id="WP_137624116.1">
    <property type="nucleotide sequence ID" value="NZ_NXLY01000010.1"/>
</dbReference>
<accession>A0ABY2THV2</accession>
<protein>
    <submittedName>
        <fullName evidence="1">Uncharacterized protein</fullName>
    </submittedName>
</protein>
<comment type="caution">
    <text evidence="1">The sequence shown here is derived from an EMBL/GenBank/DDBJ whole genome shotgun (WGS) entry which is preliminary data.</text>
</comment>
<reference evidence="1 2" key="1">
    <citation type="submission" date="2018-05" db="EMBL/GenBank/DDBJ databases">
        <title>Novel Campyloabacter and Helicobacter Species and Strains.</title>
        <authorList>
            <person name="Mannion A.J."/>
            <person name="Shen Z."/>
            <person name="Fox J.G."/>
        </authorList>
    </citation>
    <scope>NUCLEOTIDE SEQUENCE [LARGE SCALE GENOMIC DNA]</scope>
    <source>
        <strain evidence="2">MIT10-5678</strain>
    </source>
</reference>
<sequence>MPKLYEAPDRLIINFTLSEDTDTILFKKPWEKFEILGRVVGYFKNHSLAFENFVKYLQKECKKYVKLL</sequence>
<evidence type="ECO:0000313" key="1">
    <source>
        <dbReference type="EMBL" id="TKX33692.1"/>
    </source>
</evidence>
<gene>
    <name evidence="1" type="ORF">CQA75_05980</name>
</gene>
<dbReference type="Proteomes" id="UP000309584">
    <property type="component" value="Unassembled WGS sequence"/>
</dbReference>
<organism evidence="1 2">
    <name type="scientific">Campylobacter taeniopygiae</name>
    <dbReference type="NCBI Taxonomy" id="2510188"/>
    <lineage>
        <taxon>Bacteria</taxon>
        <taxon>Pseudomonadati</taxon>
        <taxon>Campylobacterota</taxon>
        <taxon>Epsilonproteobacteria</taxon>
        <taxon>Campylobacterales</taxon>
        <taxon>Campylobacteraceae</taxon>
        <taxon>Campylobacter</taxon>
    </lineage>
</organism>
<keyword evidence="2" id="KW-1185">Reference proteome</keyword>
<dbReference type="EMBL" id="NXLY01000010">
    <property type="protein sequence ID" value="TKX33692.1"/>
    <property type="molecule type" value="Genomic_DNA"/>
</dbReference>
<name>A0ABY2THV2_9BACT</name>